<sequence>MTPKQPLTVSMKLTLGFGIALLMMLILTVISVHRMNFINETLTEITDVNSVKQRYAIDFRGSVHDRGIAIRDVVLARSSDEVDELVNLINNLDASYQKSAKQMTLSLSDNMEMSSTEIAIFDAIKEVEAASLPLITQVIQYKKSNDIEKATDILLNDVSPAIAEWLEVINEFIDYEEAENQIATPKARAVASSFQLWMMSLTAIAVIISTAVAYLISHNLKKSLGGEPQAASDVVAHIARGDLSGSIDSHYQDSMMSSVALMQGKLKQTVTGITNASMELSEKAMMVCMGSQKALSASEKQTEITINASHSLTQMDESINSIAEIVKQTDENSTLTFNLSEQGSASVIEVAKEIEKISETVKASAGQVSILQERVLAIGNIVNVIREIADQTNLLALNAAIEAARAGETGRGFAVVADEVRQLAQRTGTATGEIEDMINKVQEDTQATVLAMETTVPQVETGLTLTKEANDLLDNIQAQAKDSLTKIREVVNATNIQVTTIADISHSMEEIADMSKQTNTSLQNNATAATSLENLSAELKAQVSYFKL</sequence>
<evidence type="ECO:0000313" key="7">
    <source>
        <dbReference type="EMBL" id="MCZ2722573.1"/>
    </source>
</evidence>
<keyword evidence="5" id="KW-1133">Transmembrane helix</keyword>
<evidence type="ECO:0000313" key="8">
    <source>
        <dbReference type="Proteomes" id="UP001149719"/>
    </source>
</evidence>
<comment type="subcellular location">
    <subcellularLocation>
        <location evidence="1">Membrane</location>
    </subcellularLocation>
</comment>
<accession>A0ABT4JW21</accession>
<keyword evidence="5" id="KW-0812">Transmembrane</keyword>
<dbReference type="Gene3D" id="1.10.287.950">
    <property type="entry name" value="Methyl-accepting chemotaxis protein"/>
    <property type="match status" value="1"/>
</dbReference>
<evidence type="ECO:0000256" key="4">
    <source>
        <dbReference type="PROSITE-ProRule" id="PRU00284"/>
    </source>
</evidence>
<dbReference type="SMART" id="SM00283">
    <property type="entry name" value="MA"/>
    <property type="match status" value="1"/>
</dbReference>
<keyword evidence="2 4" id="KW-0807">Transducer</keyword>
<reference evidence="7" key="1">
    <citation type="submission" date="2022-12" db="EMBL/GenBank/DDBJ databases">
        <title>Marinomonas 15G1-11 sp. nov, isolated from marine algae.</title>
        <authorList>
            <person name="Butt M."/>
            <person name="Choi D.G."/>
            <person name="Kim J.M."/>
            <person name="Lee J.K."/>
            <person name="Baek J.H."/>
            <person name="Jeon C.O."/>
        </authorList>
    </citation>
    <scope>NUCLEOTIDE SEQUENCE</scope>
    <source>
        <strain evidence="7">15G1-11</strain>
    </source>
</reference>
<dbReference type="PANTHER" id="PTHR32089:SF112">
    <property type="entry name" value="LYSOZYME-LIKE PROTEIN-RELATED"/>
    <property type="match status" value="1"/>
</dbReference>
<comment type="caution">
    <text evidence="7">The sequence shown here is derived from an EMBL/GenBank/DDBJ whole genome shotgun (WGS) entry which is preliminary data.</text>
</comment>
<comment type="similarity">
    <text evidence="3">Belongs to the methyl-accepting chemotaxis (MCP) protein family.</text>
</comment>
<dbReference type="RefSeq" id="WP_269126291.1">
    <property type="nucleotide sequence ID" value="NZ_JAPUBN010000018.1"/>
</dbReference>
<dbReference type="PANTHER" id="PTHR32089">
    <property type="entry name" value="METHYL-ACCEPTING CHEMOTAXIS PROTEIN MCPB"/>
    <property type="match status" value="1"/>
</dbReference>
<dbReference type="CDD" id="cd19411">
    <property type="entry name" value="MCP2201-like_sensor"/>
    <property type="match status" value="1"/>
</dbReference>
<feature type="transmembrane region" description="Helical" evidence="5">
    <location>
        <begin position="13"/>
        <end position="32"/>
    </location>
</feature>
<dbReference type="EMBL" id="JAPUBN010000018">
    <property type="protein sequence ID" value="MCZ2722573.1"/>
    <property type="molecule type" value="Genomic_DNA"/>
</dbReference>
<gene>
    <name evidence="7" type="ORF">O1D97_13380</name>
</gene>
<feature type="transmembrane region" description="Helical" evidence="5">
    <location>
        <begin position="196"/>
        <end position="216"/>
    </location>
</feature>
<evidence type="ECO:0000259" key="6">
    <source>
        <dbReference type="PROSITE" id="PS50111"/>
    </source>
</evidence>
<evidence type="ECO:0000256" key="2">
    <source>
        <dbReference type="ARBA" id="ARBA00023224"/>
    </source>
</evidence>
<dbReference type="CDD" id="cd11386">
    <property type="entry name" value="MCP_signal"/>
    <property type="match status" value="1"/>
</dbReference>
<keyword evidence="5" id="KW-0472">Membrane</keyword>
<dbReference type="PRINTS" id="PR00260">
    <property type="entry name" value="CHEMTRNSDUCR"/>
</dbReference>
<feature type="domain" description="Methyl-accepting transducer" evidence="6">
    <location>
        <begin position="276"/>
        <end position="512"/>
    </location>
</feature>
<keyword evidence="8" id="KW-1185">Reference proteome</keyword>
<evidence type="ECO:0000256" key="1">
    <source>
        <dbReference type="ARBA" id="ARBA00004370"/>
    </source>
</evidence>
<dbReference type="Proteomes" id="UP001149719">
    <property type="component" value="Unassembled WGS sequence"/>
</dbReference>
<dbReference type="PROSITE" id="PS50111">
    <property type="entry name" value="CHEMOTAXIS_TRANSDUC_2"/>
    <property type="match status" value="1"/>
</dbReference>
<dbReference type="InterPro" id="IPR004089">
    <property type="entry name" value="MCPsignal_dom"/>
</dbReference>
<protein>
    <submittedName>
        <fullName evidence="7">Methyl-accepting chemotaxis protein</fullName>
    </submittedName>
</protein>
<dbReference type="InterPro" id="IPR047347">
    <property type="entry name" value="YvaQ-like_sensor"/>
</dbReference>
<dbReference type="InterPro" id="IPR024478">
    <property type="entry name" value="HlyB_4HB_MCP"/>
</dbReference>
<dbReference type="Pfam" id="PF00015">
    <property type="entry name" value="MCPsignal"/>
    <property type="match status" value="1"/>
</dbReference>
<evidence type="ECO:0000256" key="5">
    <source>
        <dbReference type="SAM" id="Phobius"/>
    </source>
</evidence>
<dbReference type="Pfam" id="PF12729">
    <property type="entry name" value="4HB_MCP_1"/>
    <property type="match status" value="1"/>
</dbReference>
<proteinExistence type="inferred from homology"/>
<dbReference type="InterPro" id="IPR004090">
    <property type="entry name" value="Chemotax_Me-accpt_rcpt"/>
</dbReference>
<evidence type="ECO:0000256" key="3">
    <source>
        <dbReference type="ARBA" id="ARBA00029447"/>
    </source>
</evidence>
<organism evidence="7 8">
    <name type="scientific">Marinomonas phaeophyticola</name>
    <dbReference type="NCBI Taxonomy" id="3004091"/>
    <lineage>
        <taxon>Bacteria</taxon>
        <taxon>Pseudomonadati</taxon>
        <taxon>Pseudomonadota</taxon>
        <taxon>Gammaproteobacteria</taxon>
        <taxon>Oceanospirillales</taxon>
        <taxon>Oceanospirillaceae</taxon>
        <taxon>Marinomonas</taxon>
    </lineage>
</organism>
<dbReference type="SUPFAM" id="SSF58104">
    <property type="entry name" value="Methyl-accepting chemotaxis protein (MCP) signaling domain"/>
    <property type="match status" value="1"/>
</dbReference>
<name>A0ABT4JW21_9GAMM</name>